<keyword evidence="6" id="KW-1185">Reference proteome</keyword>
<keyword evidence="3" id="KW-0804">Transcription</keyword>
<dbReference type="InterPro" id="IPR000843">
    <property type="entry name" value="HTH_LacI"/>
</dbReference>
<protein>
    <recommendedName>
        <fullName evidence="4">HTH lacI-type domain-containing protein</fullName>
    </recommendedName>
</protein>
<dbReference type="OrthoDB" id="8433438at2"/>
<evidence type="ECO:0000256" key="1">
    <source>
        <dbReference type="ARBA" id="ARBA00023015"/>
    </source>
</evidence>
<dbReference type="Pfam" id="PF00356">
    <property type="entry name" value="LacI"/>
    <property type="match status" value="1"/>
</dbReference>
<dbReference type="Gene3D" id="1.10.260.40">
    <property type="entry name" value="lambda repressor-like DNA-binding domains"/>
    <property type="match status" value="1"/>
</dbReference>
<dbReference type="PROSITE" id="PS50932">
    <property type="entry name" value="HTH_LACI_2"/>
    <property type="match status" value="1"/>
</dbReference>
<dbReference type="EMBL" id="JFKE01000002">
    <property type="protein sequence ID" value="KAJ56313.1"/>
    <property type="molecule type" value="Genomic_DNA"/>
</dbReference>
<name>A0A037ZJN7_9RHOB</name>
<evidence type="ECO:0000313" key="6">
    <source>
        <dbReference type="Proteomes" id="UP000026249"/>
    </source>
</evidence>
<dbReference type="CDD" id="cd01392">
    <property type="entry name" value="HTH_LacI"/>
    <property type="match status" value="1"/>
</dbReference>
<evidence type="ECO:0000256" key="2">
    <source>
        <dbReference type="ARBA" id="ARBA00023125"/>
    </source>
</evidence>
<accession>A0A037ZJN7</accession>
<evidence type="ECO:0000256" key="3">
    <source>
        <dbReference type="ARBA" id="ARBA00023163"/>
    </source>
</evidence>
<keyword evidence="2" id="KW-0238">DNA-binding</keyword>
<dbReference type="SUPFAM" id="SSF47413">
    <property type="entry name" value="lambda repressor-like DNA-binding domains"/>
    <property type="match status" value="1"/>
</dbReference>
<dbReference type="Gene3D" id="3.40.50.2300">
    <property type="match status" value="2"/>
</dbReference>
<organism evidence="5 6">
    <name type="scientific">Actibacterium mucosum KCTC 23349</name>
    <dbReference type="NCBI Taxonomy" id="1454373"/>
    <lineage>
        <taxon>Bacteria</taxon>
        <taxon>Pseudomonadati</taxon>
        <taxon>Pseudomonadota</taxon>
        <taxon>Alphaproteobacteria</taxon>
        <taxon>Rhodobacterales</taxon>
        <taxon>Roseobacteraceae</taxon>
        <taxon>Actibacterium</taxon>
    </lineage>
</organism>
<dbReference type="Proteomes" id="UP000026249">
    <property type="component" value="Unassembled WGS sequence"/>
</dbReference>
<reference evidence="5 6" key="1">
    <citation type="submission" date="2014-03" db="EMBL/GenBank/DDBJ databases">
        <title>Draft Genome Sequence of Actibacterium mucosum KCTC 23349, a Marine Alphaproteobacterium with Complex Ionic Requirements Isolated from Mediterranean Seawater at Malvarrosa Beach, Valencia, Spain.</title>
        <authorList>
            <person name="Arahal D.R."/>
            <person name="Shao Z."/>
            <person name="Lai Q."/>
            <person name="Pujalte M.J."/>
        </authorList>
    </citation>
    <scope>NUCLEOTIDE SEQUENCE [LARGE SCALE GENOMIC DNA]</scope>
    <source>
        <strain evidence="5 6">KCTC 23349</strain>
    </source>
</reference>
<dbReference type="GO" id="GO:0000976">
    <property type="term" value="F:transcription cis-regulatory region binding"/>
    <property type="evidence" value="ECO:0007669"/>
    <property type="project" value="TreeGrafter"/>
</dbReference>
<proteinExistence type="predicted"/>
<dbReference type="PANTHER" id="PTHR30146:SF109">
    <property type="entry name" value="HTH-TYPE TRANSCRIPTIONAL REGULATOR GALS"/>
    <property type="match status" value="1"/>
</dbReference>
<dbReference type="Pfam" id="PF13377">
    <property type="entry name" value="Peripla_BP_3"/>
    <property type="match status" value="1"/>
</dbReference>
<dbReference type="AlphaFoldDB" id="A0A037ZJN7"/>
<keyword evidence="1" id="KW-0805">Transcription regulation</keyword>
<dbReference type="InterPro" id="IPR010982">
    <property type="entry name" value="Lambda_DNA-bd_dom_sf"/>
</dbReference>
<feature type="domain" description="HTH lacI-type" evidence="4">
    <location>
        <begin position="8"/>
        <end position="62"/>
    </location>
</feature>
<dbReference type="RefSeq" id="WP_035256246.1">
    <property type="nucleotide sequence ID" value="NZ_JFKE01000002.1"/>
</dbReference>
<dbReference type="GO" id="GO:0003700">
    <property type="term" value="F:DNA-binding transcription factor activity"/>
    <property type="evidence" value="ECO:0007669"/>
    <property type="project" value="TreeGrafter"/>
</dbReference>
<dbReference type="InterPro" id="IPR046335">
    <property type="entry name" value="LacI/GalR-like_sensor"/>
</dbReference>
<evidence type="ECO:0000313" key="5">
    <source>
        <dbReference type="EMBL" id="KAJ56313.1"/>
    </source>
</evidence>
<comment type="caution">
    <text evidence="5">The sequence shown here is derived from an EMBL/GenBank/DDBJ whole genome shotgun (WGS) entry which is preliminary data.</text>
</comment>
<dbReference type="InterPro" id="IPR028082">
    <property type="entry name" value="Peripla_BP_I"/>
</dbReference>
<dbReference type="PANTHER" id="PTHR30146">
    <property type="entry name" value="LACI-RELATED TRANSCRIPTIONAL REPRESSOR"/>
    <property type="match status" value="1"/>
</dbReference>
<dbReference type="SUPFAM" id="SSF53822">
    <property type="entry name" value="Periplasmic binding protein-like I"/>
    <property type="match status" value="1"/>
</dbReference>
<dbReference type="STRING" id="1454373.ACMU_05035"/>
<dbReference type="SMART" id="SM00354">
    <property type="entry name" value="HTH_LACI"/>
    <property type="match status" value="1"/>
</dbReference>
<dbReference type="CDD" id="cd06278">
    <property type="entry name" value="PBP1_LacI-like"/>
    <property type="match status" value="1"/>
</dbReference>
<sequence length="338" mass="36846">MNTKTKRLSSTDIARLAGVSQATVSRVLSGVDGVKPATREKVMAVVKQQGYRPNAFAQAMRTSLSSTVGVAVSRITNPIVPEILEELSRQFAANNRRVVVWNTDESGEESLIGSVESGMVDGVVFTAASHQTRAVQAALDAQIPIVSINRTVDGVDYDQVVSTNERGGEEVANYFVKCGKTRVAFVNGSLDRTTLVDREAGFRKGLEKAGLSLLPEFYFQRAFQENVFRQLGMDIGSSENRPQAIACGNDLIAIQVLNGLKAVGCRVPEDIWVVGFDGIEMSGWDIVDLTTVQQPIELMAKDAATMLMDRIAGRRGQTETRRYRSELVIRGSTGNQRV</sequence>
<gene>
    <name evidence="5" type="ORF">ACMU_05035</name>
</gene>
<evidence type="ECO:0000259" key="4">
    <source>
        <dbReference type="PROSITE" id="PS50932"/>
    </source>
</evidence>